<proteinExistence type="predicted"/>
<evidence type="ECO:0000313" key="5">
    <source>
        <dbReference type="Proteomes" id="UP000824890"/>
    </source>
</evidence>
<protein>
    <submittedName>
        <fullName evidence="4">Uncharacterized protein</fullName>
    </submittedName>
</protein>
<reference evidence="4 5" key="1">
    <citation type="submission" date="2021-05" db="EMBL/GenBank/DDBJ databases">
        <title>Genome Assembly of Synthetic Allotetraploid Brassica napus Reveals Homoeologous Exchanges between Subgenomes.</title>
        <authorList>
            <person name="Davis J.T."/>
        </authorList>
    </citation>
    <scope>NUCLEOTIDE SEQUENCE [LARGE SCALE GENOMIC DNA]</scope>
    <source>
        <strain evidence="5">cv. Da-Ae</strain>
        <tissue evidence="4">Seedling</tissue>
    </source>
</reference>
<keyword evidence="3" id="KW-1133">Transmembrane helix</keyword>
<gene>
    <name evidence="4" type="ORF">HID58_080061</name>
</gene>
<evidence type="ECO:0000313" key="4">
    <source>
        <dbReference type="EMBL" id="KAH0862850.1"/>
    </source>
</evidence>
<evidence type="ECO:0000256" key="3">
    <source>
        <dbReference type="SAM" id="Phobius"/>
    </source>
</evidence>
<dbReference type="PANTHER" id="PTHR19278">
    <property type="entry name" value="OROTATE PHOSPHORIBOSYLTRANSFERASE"/>
    <property type="match status" value="1"/>
</dbReference>
<evidence type="ECO:0000256" key="1">
    <source>
        <dbReference type="ARBA" id="ARBA00004725"/>
    </source>
</evidence>
<organism evidence="4 5">
    <name type="scientific">Brassica napus</name>
    <name type="common">Rape</name>
    <dbReference type="NCBI Taxonomy" id="3708"/>
    <lineage>
        <taxon>Eukaryota</taxon>
        <taxon>Viridiplantae</taxon>
        <taxon>Streptophyta</taxon>
        <taxon>Embryophyta</taxon>
        <taxon>Tracheophyta</taxon>
        <taxon>Spermatophyta</taxon>
        <taxon>Magnoliopsida</taxon>
        <taxon>eudicotyledons</taxon>
        <taxon>Gunneridae</taxon>
        <taxon>Pentapetalae</taxon>
        <taxon>rosids</taxon>
        <taxon>malvids</taxon>
        <taxon>Brassicales</taxon>
        <taxon>Brassicaceae</taxon>
        <taxon>Brassiceae</taxon>
        <taxon>Brassica</taxon>
    </lineage>
</organism>
<dbReference type="Proteomes" id="UP000824890">
    <property type="component" value="Unassembled WGS sequence"/>
</dbReference>
<name>A0ABQ7Y3V1_BRANA</name>
<dbReference type="Gene3D" id="3.20.20.70">
    <property type="entry name" value="Aldolase class I"/>
    <property type="match status" value="1"/>
</dbReference>
<keyword evidence="3" id="KW-0812">Transmembrane</keyword>
<comment type="caution">
    <text evidence="4">The sequence shown here is derived from an EMBL/GenBank/DDBJ whole genome shotgun (WGS) entry which is preliminary data.</text>
</comment>
<evidence type="ECO:0000256" key="2">
    <source>
        <dbReference type="ARBA" id="ARBA00022975"/>
    </source>
</evidence>
<dbReference type="PANTHER" id="PTHR19278:SF9">
    <property type="entry name" value="URIDINE 5'-MONOPHOSPHATE SYNTHASE"/>
    <property type="match status" value="1"/>
</dbReference>
<dbReference type="InterPro" id="IPR013785">
    <property type="entry name" value="Aldolase_TIM"/>
</dbReference>
<sequence>ALKVERLKRVWFPAGSRVTRISVQRILNHGDRRQAQLSHIKFAEIENTVTMQYEGGVFKILEWADIINAHTISWPGIVNGLKLKMCWYFSDTWEQFQINGTVETRPSFKSELREKAWFANFRDKGLLIEVIDAKLFRSLVKTKLSELVWVRTVFDHVQHRFPAHSVSKIEGLADSKIYNADGYIISGHSLGHLCSALAMLLLTVMLLYRCIRFQRRWLTSYAMGLKDELDGG</sequence>
<feature type="non-terminal residue" evidence="4">
    <location>
        <position position="1"/>
    </location>
</feature>
<keyword evidence="3" id="KW-0472">Membrane</keyword>
<dbReference type="EMBL" id="JAGKQM010000018">
    <property type="protein sequence ID" value="KAH0862850.1"/>
    <property type="molecule type" value="Genomic_DNA"/>
</dbReference>
<keyword evidence="2" id="KW-0665">Pyrimidine biosynthesis</keyword>
<accession>A0ABQ7Y3V1</accession>
<comment type="pathway">
    <text evidence="1">Pyrimidine metabolism; UMP biosynthesis via de novo pathway.</text>
</comment>
<feature type="transmembrane region" description="Helical" evidence="3">
    <location>
        <begin position="190"/>
        <end position="208"/>
    </location>
</feature>
<keyword evidence="5" id="KW-1185">Reference proteome</keyword>